<protein>
    <submittedName>
        <fullName evidence="8">Predicted arabinose efflux permease, MFS family</fullName>
    </submittedName>
</protein>
<keyword evidence="4 6" id="KW-1133">Transmembrane helix</keyword>
<dbReference type="RefSeq" id="WP_211567149.1">
    <property type="nucleotide sequence ID" value="NZ_FNQO01000001.1"/>
</dbReference>
<dbReference type="GO" id="GO:0012505">
    <property type="term" value="C:endomembrane system"/>
    <property type="evidence" value="ECO:0007669"/>
    <property type="project" value="UniProtKB-SubCell"/>
</dbReference>
<evidence type="ECO:0000256" key="2">
    <source>
        <dbReference type="ARBA" id="ARBA00022448"/>
    </source>
</evidence>
<name>A0A1H3XKS2_9GAMM</name>
<feature type="transmembrane region" description="Helical" evidence="6">
    <location>
        <begin position="282"/>
        <end position="305"/>
    </location>
</feature>
<dbReference type="InterPro" id="IPR001958">
    <property type="entry name" value="Tet-R_TetA/multi-R_MdtG-like"/>
</dbReference>
<dbReference type="PANTHER" id="PTHR23501:SF191">
    <property type="entry name" value="VACUOLAR BASIC AMINO ACID TRANSPORTER 4"/>
    <property type="match status" value="1"/>
</dbReference>
<dbReference type="AlphaFoldDB" id="A0A1H3XKS2"/>
<dbReference type="Pfam" id="PF07690">
    <property type="entry name" value="MFS_1"/>
    <property type="match status" value="1"/>
</dbReference>
<feature type="transmembrane region" description="Helical" evidence="6">
    <location>
        <begin position="57"/>
        <end position="80"/>
    </location>
</feature>
<feature type="transmembrane region" description="Helical" evidence="6">
    <location>
        <begin position="87"/>
        <end position="106"/>
    </location>
</feature>
<dbReference type="GO" id="GO:0022857">
    <property type="term" value="F:transmembrane transporter activity"/>
    <property type="evidence" value="ECO:0007669"/>
    <property type="project" value="InterPro"/>
</dbReference>
<organism evidence="8 9">
    <name type="scientific">Microbulbifer marinus</name>
    <dbReference type="NCBI Taxonomy" id="658218"/>
    <lineage>
        <taxon>Bacteria</taxon>
        <taxon>Pseudomonadati</taxon>
        <taxon>Pseudomonadota</taxon>
        <taxon>Gammaproteobacteria</taxon>
        <taxon>Cellvibrionales</taxon>
        <taxon>Microbulbiferaceae</taxon>
        <taxon>Microbulbifer</taxon>
    </lineage>
</organism>
<reference evidence="9" key="1">
    <citation type="submission" date="2016-10" db="EMBL/GenBank/DDBJ databases">
        <authorList>
            <person name="Varghese N."/>
            <person name="Submissions S."/>
        </authorList>
    </citation>
    <scope>NUCLEOTIDE SEQUENCE [LARGE SCALE GENOMIC DNA]</scope>
    <source>
        <strain evidence="9">CGMCC 1.10657</strain>
    </source>
</reference>
<dbReference type="STRING" id="658218.SAMN05216562_1574"/>
<keyword evidence="3 6" id="KW-0812">Transmembrane</keyword>
<keyword evidence="2" id="KW-0813">Transport</keyword>
<feature type="domain" description="Major facilitator superfamily (MFS) profile" evidence="7">
    <location>
        <begin position="1"/>
        <end position="403"/>
    </location>
</feature>
<feature type="transmembrane region" description="Helical" evidence="6">
    <location>
        <begin position="380"/>
        <end position="400"/>
    </location>
</feature>
<evidence type="ECO:0000259" key="7">
    <source>
        <dbReference type="PROSITE" id="PS50850"/>
    </source>
</evidence>
<dbReference type="CDD" id="cd17473">
    <property type="entry name" value="MFS_arabinose_efflux_permease_like"/>
    <property type="match status" value="1"/>
</dbReference>
<dbReference type="InterPro" id="IPR020846">
    <property type="entry name" value="MFS_dom"/>
</dbReference>
<feature type="transmembrane region" description="Helical" evidence="6">
    <location>
        <begin position="176"/>
        <end position="196"/>
    </location>
</feature>
<dbReference type="EMBL" id="FNQO01000001">
    <property type="protein sequence ID" value="SDZ99212.1"/>
    <property type="molecule type" value="Genomic_DNA"/>
</dbReference>
<evidence type="ECO:0000256" key="1">
    <source>
        <dbReference type="ARBA" id="ARBA00004127"/>
    </source>
</evidence>
<dbReference type="SUPFAM" id="SSF103473">
    <property type="entry name" value="MFS general substrate transporter"/>
    <property type="match status" value="1"/>
</dbReference>
<keyword evidence="9" id="KW-1185">Reference proteome</keyword>
<comment type="subcellular location">
    <subcellularLocation>
        <location evidence="1">Endomembrane system</location>
        <topology evidence="1">Multi-pass membrane protein</topology>
    </subcellularLocation>
</comment>
<evidence type="ECO:0000256" key="3">
    <source>
        <dbReference type="ARBA" id="ARBA00022692"/>
    </source>
</evidence>
<dbReference type="PROSITE" id="PS50850">
    <property type="entry name" value="MFS"/>
    <property type="match status" value="1"/>
</dbReference>
<dbReference type="InterPro" id="IPR011701">
    <property type="entry name" value="MFS"/>
</dbReference>
<feature type="transmembrane region" description="Helical" evidence="6">
    <location>
        <begin position="257"/>
        <end position="275"/>
    </location>
</feature>
<dbReference type="GO" id="GO:0005886">
    <property type="term" value="C:plasma membrane"/>
    <property type="evidence" value="ECO:0007669"/>
    <property type="project" value="TreeGrafter"/>
</dbReference>
<keyword evidence="5 6" id="KW-0472">Membrane</keyword>
<evidence type="ECO:0000256" key="5">
    <source>
        <dbReference type="ARBA" id="ARBA00023136"/>
    </source>
</evidence>
<proteinExistence type="predicted"/>
<feature type="transmembrane region" description="Helical" evidence="6">
    <location>
        <begin position="311"/>
        <end position="338"/>
    </location>
</feature>
<feature type="transmembrane region" description="Helical" evidence="6">
    <location>
        <begin position="345"/>
        <end position="368"/>
    </location>
</feature>
<dbReference type="PANTHER" id="PTHR23501">
    <property type="entry name" value="MAJOR FACILITATOR SUPERFAMILY"/>
    <property type="match status" value="1"/>
</dbReference>
<feature type="transmembrane region" description="Helical" evidence="6">
    <location>
        <begin position="118"/>
        <end position="140"/>
    </location>
</feature>
<dbReference type="InterPro" id="IPR036259">
    <property type="entry name" value="MFS_trans_sf"/>
</dbReference>
<feature type="transmembrane region" description="Helical" evidence="6">
    <location>
        <begin position="217"/>
        <end position="237"/>
    </location>
</feature>
<evidence type="ECO:0000313" key="8">
    <source>
        <dbReference type="EMBL" id="SDZ99212.1"/>
    </source>
</evidence>
<evidence type="ECO:0000313" key="9">
    <source>
        <dbReference type="Proteomes" id="UP000198658"/>
    </source>
</evidence>
<dbReference type="PRINTS" id="PR01035">
    <property type="entry name" value="TCRTETA"/>
</dbReference>
<evidence type="ECO:0000256" key="6">
    <source>
        <dbReference type="SAM" id="Phobius"/>
    </source>
</evidence>
<gene>
    <name evidence="8" type="ORF">SAMN05216562_1574</name>
</gene>
<feature type="transmembrane region" description="Helical" evidence="6">
    <location>
        <begin position="152"/>
        <end position="170"/>
    </location>
</feature>
<dbReference type="Gene3D" id="1.20.1250.20">
    <property type="entry name" value="MFS general substrate transporter like domains"/>
    <property type="match status" value="1"/>
</dbReference>
<accession>A0A1H3XKS2</accession>
<sequence>MKSLSVSIEPSTAAATSLPRRLTLLCLAALTIMSGATIAPSLPALHSHFAAVPHSELLTRLVLTLPALFIAVSAPVAGVLSDRFGRLRLLQASVLLYGLAGLSSLLPDSLTGILAGRALLGVAVGGTMTSVTALVGDYFSGPEREAYMGQQGAFISFGGVVFLVGGGLLAELHWRAPFAVYGLALALLPAVVMFLYEPRRHGDFASAAATGTVPAATKLLAALFATALLNSLAFFLIPTQLPFRLLEIGVSQPSLTGLAIAGGNLMGALSSLLIYRRIRAQLGPLGVFAFCFAIMSAGLILIAAATSFGSVIMATAVYGIGMGTLVPHLFTTAMLLAAAQQRGRVAGGLAASIFFGQFLSPLVSQPWIDRFGLASSFSHMGLLLAVLAAIAAAILLWRNYHSFNRFCARM</sequence>
<evidence type="ECO:0000256" key="4">
    <source>
        <dbReference type="ARBA" id="ARBA00022989"/>
    </source>
</evidence>
<dbReference type="Proteomes" id="UP000198658">
    <property type="component" value="Unassembled WGS sequence"/>
</dbReference>